<evidence type="ECO:0000256" key="1">
    <source>
        <dbReference type="ARBA" id="ARBA00023015"/>
    </source>
</evidence>
<evidence type="ECO:0000256" key="3">
    <source>
        <dbReference type="ARBA" id="ARBA00023163"/>
    </source>
</evidence>
<sequence>MRAEEGSRHAPPLSRHVLFETGDLDCARERVARIFCNHRLEIVGDGAAFHATQHHAPGGLISLNYISYGADVMIDPGALDSFYLIQMPIAGAATICNGRKEFLTGLETASVLNADLETRMHWWRGCGQLLVQIRKAPFMAFAERLFDRALPGPVIFDPQIDFSRPEMREWRRLAELLFQTAECGSGWSAGIQAAYNEQRLLEAFLRGQPSNMSIFLEHGSHGATPRHLRRAEEFLRANCHRPITLIDVAEAADVAPRTLQLAFKARHGLSPMHALQRERLRRVRFDLQHGEDVSVTDIALKWGFAHLGRFSAAYRREFGELPRETTRRTADRF</sequence>
<dbReference type="SUPFAM" id="SSF46689">
    <property type="entry name" value="Homeodomain-like"/>
    <property type="match status" value="2"/>
</dbReference>
<dbReference type="AlphaFoldDB" id="A0A844QNW2"/>
<organism evidence="5 6">
    <name type="scientific">Nitratireductor arenosus</name>
    <dbReference type="NCBI Taxonomy" id="2682096"/>
    <lineage>
        <taxon>Bacteria</taxon>
        <taxon>Pseudomonadati</taxon>
        <taxon>Pseudomonadota</taxon>
        <taxon>Alphaproteobacteria</taxon>
        <taxon>Hyphomicrobiales</taxon>
        <taxon>Phyllobacteriaceae</taxon>
        <taxon>Nitratireductor</taxon>
    </lineage>
</organism>
<keyword evidence="3" id="KW-0804">Transcription</keyword>
<dbReference type="InterPro" id="IPR018062">
    <property type="entry name" value="HTH_AraC-typ_CS"/>
</dbReference>
<dbReference type="Pfam" id="PF12833">
    <property type="entry name" value="HTH_18"/>
    <property type="match status" value="1"/>
</dbReference>
<dbReference type="PANTHER" id="PTHR46796">
    <property type="entry name" value="HTH-TYPE TRANSCRIPTIONAL ACTIVATOR RHAS-RELATED"/>
    <property type="match status" value="1"/>
</dbReference>
<accession>A0A844QNW2</accession>
<feature type="domain" description="HTH araC/xylS-type" evidence="4">
    <location>
        <begin position="229"/>
        <end position="328"/>
    </location>
</feature>
<comment type="caution">
    <text evidence="5">The sequence shown here is derived from an EMBL/GenBank/DDBJ whole genome shotgun (WGS) entry which is preliminary data.</text>
</comment>
<evidence type="ECO:0000313" key="5">
    <source>
        <dbReference type="EMBL" id="MVA99640.1"/>
    </source>
</evidence>
<dbReference type="EMBL" id="WPHG01000007">
    <property type="protein sequence ID" value="MVA99640.1"/>
    <property type="molecule type" value="Genomic_DNA"/>
</dbReference>
<proteinExistence type="predicted"/>
<dbReference type="PANTHER" id="PTHR46796:SF12">
    <property type="entry name" value="HTH-TYPE DNA-BINDING TRANSCRIPTIONAL ACTIVATOR EUTR"/>
    <property type="match status" value="1"/>
</dbReference>
<reference evidence="5 6" key="1">
    <citation type="submission" date="2019-12" db="EMBL/GenBank/DDBJ databases">
        <title>Nitratireductor arenosus sp. nov., Isolated from sea sand, Jeju island, South Korea.</title>
        <authorList>
            <person name="Kim W."/>
        </authorList>
    </citation>
    <scope>NUCLEOTIDE SEQUENCE [LARGE SCALE GENOMIC DNA]</scope>
    <source>
        <strain evidence="5 6">CAU 1489</strain>
    </source>
</reference>
<keyword evidence="1" id="KW-0805">Transcription regulation</keyword>
<dbReference type="PROSITE" id="PS00041">
    <property type="entry name" value="HTH_ARAC_FAMILY_1"/>
    <property type="match status" value="1"/>
</dbReference>
<keyword evidence="2" id="KW-0238">DNA-binding</keyword>
<dbReference type="InterPro" id="IPR035418">
    <property type="entry name" value="AraC-bd_2"/>
</dbReference>
<dbReference type="GO" id="GO:0003700">
    <property type="term" value="F:DNA-binding transcription factor activity"/>
    <property type="evidence" value="ECO:0007669"/>
    <property type="project" value="InterPro"/>
</dbReference>
<dbReference type="Gene3D" id="1.10.10.60">
    <property type="entry name" value="Homeodomain-like"/>
    <property type="match status" value="1"/>
</dbReference>
<evidence type="ECO:0000259" key="4">
    <source>
        <dbReference type="PROSITE" id="PS01124"/>
    </source>
</evidence>
<evidence type="ECO:0000256" key="2">
    <source>
        <dbReference type="ARBA" id="ARBA00023125"/>
    </source>
</evidence>
<dbReference type="SMART" id="SM00342">
    <property type="entry name" value="HTH_ARAC"/>
    <property type="match status" value="1"/>
</dbReference>
<protein>
    <submittedName>
        <fullName evidence="5">Helix-turn-helix domain-containing protein</fullName>
    </submittedName>
</protein>
<dbReference type="InterPro" id="IPR009057">
    <property type="entry name" value="Homeodomain-like_sf"/>
</dbReference>
<name>A0A844QNW2_9HYPH</name>
<dbReference type="InterPro" id="IPR050204">
    <property type="entry name" value="AraC_XylS_family_regulators"/>
</dbReference>
<dbReference type="PROSITE" id="PS01124">
    <property type="entry name" value="HTH_ARAC_FAMILY_2"/>
    <property type="match status" value="1"/>
</dbReference>
<keyword evidence="6" id="KW-1185">Reference proteome</keyword>
<dbReference type="GO" id="GO:0043565">
    <property type="term" value="F:sequence-specific DNA binding"/>
    <property type="evidence" value="ECO:0007669"/>
    <property type="project" value="InterPro"/>
</dbReference>
<dbReference type="Proteomes" id="UP000463224">
    <property type="component" value="Unassembled WGS sequence"/>
</dbReference>
<dbReference type="InterPro" id="IPR018060">
    <property type="entry name" value="HTH_AraC"/>
</dbReference>
<dbReference type="Pfam" id="PF14525">
    <property type="entry name" value="AraC_binding_2"/>
    <property type="match status" value="1"/>
</dbReference>
<gene>
    <name evidence="5" type="ORF">GN330_20520</name>
</gene>
<evidence type="ECO:0000313" key="6">
    <source>
        <dbReference type="Proteomes" id="UP000463224"/>
    </source>
</evidence>